<dbReference type="EMBL" id="KN835741">
    <property type="protein sequence ID" value="KIK34530.1"/>
    <property type="molecule type" value="Genomic_DNA"/>
</dbReference>
<dbReference type="STRING" id="930992.A0A0C9ZAK7"/>
<sequence length="326" mass="35887">MASRSTTGLPLDSANIMSTVLEGILYGFSVLMFIGTMWTFTYKQRIRDINRPVVVVATLLFVLSTAHMIVGIIRLEDGLTGYGVTFHGGPAGFFADVIQQTFATKNTIITLQTLLGDGVVIYRCYVVWQSVWIIILPCMMWCGVAAFGICMVYAQAPTTDAKNVFGNETGHWITAFLSLTLATNLVSSGLLAYRIWTIERNVSGAYTTNIKMPILRVLIDAALLYSAALCASQVCFALSNNGFYVMGDLIIPVISIAFYMVFIRVSISKNVMECLETTVCGGMNESDRRFSLRCPVQPSVQIGHKDDILLTDRDSRKIDTTLSTLV</sequence>
<evidence type="ECO:0000313" key="2">
    <source>
        <dbReference type="EMBL" id="KIK34530.1"/>
    </source>
</evidence>
<keyword evidence="3" id="KW-1185">Reference proteome</keyword>
<feature type="transmembrane region" description="Helical" evidence="1">
    <location>
        <begin position="20"/>
        <end position="41"/>
    </location>
</feature>
<dbReference type="OrthoDB" id="3354175at2759"/>
<keyword evidence="1" id="KW-0472">Membrane</keyword>
<organism evidence="2 3">
    <name type="scientific">Suillus luteus UH-Slu-Lm8-n1</name>
    <dbReference type="NCBI Taxonomy" id="930992"/>
    <lineage>
        <taxon>Eukaryota</taxon>
        <taxon>Fungi</taxon>
        <taxon>Dikarya</taxon>
        <taxon>Basidiomycota</taxon>
        <taxon>Agaricomycotina</taxon>
        <taxon>Agaricomycetes</taxon>
        <taxon>Agaricomycetidae</taxon>
        <taxon>Boletales</taxon>
        <taxon>Suillineae</taxon>
        <taxon>Suillaceae</taxon>
        <taxon>Suillus</taxon>
    </lineage>
</organism>
<reference evidence="2 3" key="1">
    <citation type="submission" date="2014-04" db="EMBL/GenBank/DDBJ databases">
        <authorList>
            <consortium name="DOE Joint Genome Institute"/>
            <person name="Kuo A."/>
            <person name="Ruytinx J."/>
            <person name="Rineau F."/>
            <person name="Colpaert J."/>
            <person name="Kohler A."/>
            <person name="Nagy L.G."/>
            <person name="Floudas D."/>
            <person name="Copeland A."/>
            <person name="Barry K.W."/>
            <person name="Cichocki N."/>
            <person name="Veneault-Fourrey C."/>
            <person name="LaButti K."/>
            <person name="Lindquist E.A."/>
            <person name="Lipzen A."/>
            <person name="Lundell T."/>
            <person name="Morin E."/>
            <person name="Murat C."/>
            <person name="Sun H."/>
            <person name="Tunlid A."/>
            <person name="Henrissat B."/>
            <person name="Grigoriev I.V."/>
            <person name="Hibbett D.S."/>
            <person name="Martin F."/>
            <person name="Nordberg H.P."/>
            <person name="Cantor M.N."/>
            <person name="Hua S.X."/>
        </authorList>
    </citation>
    <scope>NUCLEOTIDE SEQUENCE [LARGE SCALE GENOMIC DNA]</scope>
    <source>
        <strain evidence="2 3">UH-Slu-Lm8-n1</strain>
    </source>
</reference>
<gene>
    <name evidence="2" type="ORF">CY34DRAFT_638997</name>
</gene>
<feature type="transmembrane region" description="Helical" evidence="1">
    <location>
        <begin position="217"/>
        <end position="239"/>
    </location>
</feature>
<dbReference type="AlphaFoldDB" id="A0A0C9ZAK7"/>
<dbReference type="HOGENOM" id="CLU_044614_3_3_1"/>
<dbReference type="Proteomes" id="UP000054485">
    <property type="component" value="Unassembled WGS sequence"/>
</dbReference>
<reference evidence="3" key="2">
    <citation type="submission" date="2015-01" db="EMBL/GenBank/DDBJ databases">
        <title>Evolutionary Origins and Diversification of the Mycorrhizal Mutualists.</title>
        <authorList>
            <consortium name="DOE Joint Genome Institute"/>
            <consortium name="Mycorrhizal Genomics Consortium"/>
            <person name="Kohler A."/>
            <person name="Kuo A."/>
            <person name="Nagy L.G."/>
            <person name="Floudas D."/>
            <person name="Copeland A."/>
            <person name="Barry K.W."/>
            <person name="Cichocki N."/>
            <person name="Veneault-Fourrey C."/>
            <person name="LaButti K."/>
            <person name="Lindquist E.A."/>
            <person name="Lipzen A."/>
            <person name="Lundell T."/>
            <person name="Morin E."/>
            <person name="Murat C."/>
            <person name="Riley R."/>
            <person name="Ohm R."/>
            <person name="Sun H."/>
            <person name="Tunlid A."/>
            <person name="Henrissat B."/>
            <person name="Grigoriev I.V."/>
            <person name="Hibbett D.S."/>
            <person name="Martin F."/>
        </authorList>
    </citation>
    <scope>NUCLEOTIDE SEQUENCE [LARGE SCALE GENOMIC DNA]</scope>
    <source>
        <strain evidence="3">UH-Slu-Lm8-n1</strain>
    </source>
</reference>
<dbReference type="InParanoid" id="A0A0C9ZAK7"/>
<name>A0A0C9ZAK7_9AGAM</name>
<accession>A0A0C9ZAK7</accession>
<protein>
    <submittedName>
        <fullName evidence="2">Uncharacterized protein</fullName>
    </submittedName>
</protein>
<feature type="transmembrane region" description="Helical" evidence="1">
    <location>
        <begin position="245"/>
        <end position="263"/>
    </location>
</feature>
<feature type="transmembrane region" description="Helical" evidence="1">
    <location>
        <begin position="131"/>
        <end position="154"/>
    </location>
</feature>
<feature type="transmembrane region" description="Helical" evidence="1">
    <location>
        <begin position="53"/>
        <end position="73"/>
    </location>
</feature>
<feature type="transmembrane region" description="Helical" evidence="1">
    <location>
        <begin position="174"/>
        <end position="196"/>
    </location>
</feature>
<evidence type="ECO:0000313" key="3">
    <source>
        <dbReference type="Proteomes" id="UP000054485"/>
    </source>
</evidence>
<keyword evidence="1" id="KW-0812">Transmembrane</keyword>
<proteinExistence type="predicted"/>
<keyword evidence="1" id="KW-1133">Transmembrane helix</keyword>
<evidence type="ECO:0000256" key="1">
    <source>
        <dbReference type="SAM" id="Phobius"/>
    </source>
</evidence>